<evidence type="ECO:0000313" key="2">
    <source>
        <dbReference type="EMBL" id="OOQ86269.1"/>
    </source>
</evidence>
<dbReference type="Gene3D" id="3.40.50.300">
    <property type="entry name" value="P-loop containing nucleotide triphosphate hydrolases"/>
    <property type="match status" value="1"/>
</dbReference>
<keyword evidence="2" id="KW-0418">Kinase</keyword>
<dbReference type="GO" id="GO:0005524">
    <property type="term" value="F:ATP binding"/>
    <property type="evidence" value="ECO:0007669"/>
    <property type="project" value="InterPro"/>
</dbReference>
<dbReference type="PANTHER" id="PTHR10285">
    <property type="entry name" value="URIDINE KINASE"/>
    <property type="match status" value="1"/>
</dbReference>
<dbReference type="SUPFAM" id="SSF52540">
    <property type="entry name" value="P-loop containing nucleoside triphosphate hydrolases"/>
    <property type="match status" value="1"/>
</dbReference>
<dbReference type="GO" id="GO:0016301">
    <property type="term" value="F:kinase activity"/>
    <property type="evidence" value="ECO:0007669"/>
    <property type="project" value="UniProtKB-KW"/>
</dbReference>
<accession>A0A1S9RL84</accession>
<evidence type="ECO:0000313" key="3">
    <source>
        <dbReference type="Proteomes" id="UP000190744"/>
    </source>
</evidence>
<name>A0A1S9RL84_PENBI</name>
<feature type="domain" description="Phosphoribulokinase/uridine kinase" evidence="1">
    <location>
        <begin position="71"/>
        <end position="257"/>
    </location>
</feature>
<dbReference type="Pfam" id="PF00485">
    <property type="entry name" value="PRK"/>
    <property type="match status" value="1"/>
</dbReference>
<proteinExistence type="predicted"/>
<dbReference type="InterPro" id="IPR027417">
    <property type="entry name" value="P-loop_NTPase"/>
</dbReference>
<dbReference type="Proteomes" id="UP000190744">
    <property type="component" value="Unassembled WGS sequence"/>
</dbReference>
<gene>
    <name evidence="2" type="ORF">PEBR_22760</name>
</gene>
<sequence>MDEQVDRLVKKIWGKWDEPPLPHWAWMKSIPASTYMPASTYTKPILQTYQTNPILFPPAKYCSIPDNARLMIAVSGIPGSGKTELASTMSQRINQIHASENPSSTLPIATSLPMDGYHLTRAQLSALPDPTQAFARRGAAFTFDAHKFLHLVRALREPLTPSTKPIYAPSFDHAVKDPVENDIAIAPTTRVIFFEGNYLSLNKEPWDEIAGLMDELWFVDVDFEVARKRLVRRHVKAGIAADEVQADIRARENDLVNGREIVDFRLPVQEVVSSIYDPAWERL</sequence>
<reference evidence="3" key="1">
    <citation type="submission" date="2015-09" db="EMBL/GenBank/DDBJ databases">
        <authorList>
            <person name="Fill T.P."/>
            <person name="Baretta J.F."/>
            <person name="de Almeida L.G."/>
            <person name="Rocha M."/>
            <person name="de Souza D.H."/>
            <person name="Malavazi I."/>
            <person name="Cerdeira L.T."/>
            <person name="Hong H."/>
            <person name="Samborskyy M."/>
            <person name="de Vasconcelos A.T."/>
            <person name="Leadlay P."/>
            <person name="Rodrigues-Filho E."/>
        </authorList>
    </citation>
    <scope>NUCLEOTIDE SEQUENCE [LARGE SCALE GENOMIC DNA]</scope>
    <source>
        <strain evidence="3">LaBioMMi 136</strain>
    </source>
</reference>
<comment type="caution">
    <text evidence="2">The sequence shown here is derived from an EMBL/GenBank/DDBJ whole genome shotgun (WGS) entry which is preliminary data.</text>
</comment>
<dbReference type="EMBL" id="LJBN01000146">
    <property type="protein sequence ID" value="OOQ86269.1"/>
    <property type="molecule type" value="Genomic_DNA"/>
</dbReference>
<dbReference type="AlphaFoldDB" id="A0A1S9RL84"/>
<dbReference type="InterPro" id="IPR006083">
    <property type="entry name" value="PRK/URK"/>
</dbReference>
<protein>
    <submittedName>
        <fullName evidence="2">Putative uridine kinase</fullName>
    </submittedName>
</protein>
<keyword evidence="2" id="KW-0808">Transferase</keyword>
<organism evidence="2 3">
    <name type="scientific">Penicillium brasilianum</name>
    <dbReference type="NCBI Taxonomy" id="104259"/>
    <lineage>
        <taxon>Eukaryota</taxon>
        <taxon>Fungi</taxon>
        <taxon>Dikarya</taxon>
        <taxon>Ascomycota</taxon>
        <taxon>Pezizomycotina</taxon>
        <taxon>Eurotiomycetes</taxon>
        <taxon>Eurotiomycetidae</taxon>
        <taxon>Eurotiales</taxon>
        <taxon>Aspergillaceae</taxon>
        <taxon>Penicillium</taxon>
    </lineage>
</organism>
<evidence type="ECO:0000259" key="1">
    <source>
        <dbReference type="Pfam" id="PF00485"/>
    </source>
</evidence>